<evidence type="ECO:0000256" key="6">
    <source>
        <dbReference type="ARBA" id="ARBA00023172"/>
    </source>
</evidence>
<evidence type="ECO:0000259" key="9">
    <source>
        <dbReference type="PROSITE" id="PS50880"/>
    </source>
</evidence>
<gene>
    <name evidence="10" type="ORF">S06H3_42647</name>
</gene>
<keyword evidence="6" id="KW-0233">DNA recombination</keyword>
<dbReference type="InterPro" id="IPR001787">
    <property type="entry name" value="Ribosomal_bL21"/>
</dbReference>
<dbReference type="GO" id="GO:0006310">
    <property type="term" value="P:DNA recombination"/>
    <property type="evidence" value="ECO:0007669"/>
    <property type="project" value="UniProtKB-KW"/>
</dbReference>
<protein>
    <recommendedName>
        <fullName evidence="9">Toprim domain-containing protein</fullName>
    </recommendedName>
</protein>
<dbReference type="SUPFAM" id="SSF111304">
    <property type="entry name" value="Recombination protein RecR"/>
    <property type="match status" value="1"/>
</dbReference>
<keyword evidence="2" id="KW-0227">DNA damage</keyword>
<dbReference type="GO" id="GO:0005840">
    <property type="term" value="C:ribosome"/>
    <property type="evidence" value="ECO:0007669"/>
    <property type="project" value="UniProtKB-KW"/>
</dbReference>
<keyword evidence="8" id="KW-0687">Ribonucleoprotein</keyword>
<evidence type="ECO:0000256" key="7">
    <source>
        <dbReference type="ARBA" id="ARBA00023204"/>
    </source>
</evidence>
<dbReference type="GO" id="GO:0006412">
    <property type="term" value="P:translation"/>
    <property type="evidence" value="ECO:0007669"/>
    <property type="project" value="InterPro"/>
</dbReference>
<evidence type="ECO:0000256" key="1">
    <source>
        <dbReference type="ARBA" id="ARBA00022723"/>
    </source>
</evidence>
<dbReference type="GO" id="GO:0003677">
    <property type="term" value="F:DNA binding"/>
    <property type="evidence" value="ECO:0007669"/>
    <property type="project" value="InterPro"/>
</dbReference>
<keyword evidence="7" id="KW-0234">DNA repair</keyword>
<feature type="domain" description="Toprim" evidence="9">
    <location>
        <begin position="81"/>
        <end position="169"/>
    </location>
</feature>
<dbReference type="Pfam" id="PF00829">
    <property type="entry name" value="Ribosomal_L21p"/>
    <property type="match status" value="1"/>
</dbReference>
<dbReference type="InterPro" id="IPR036164">
    <property type="entry name" value="bL21-like_sf"/>
</dbReference>
<dbReference type="InterPro" id="IPR000093">
    <property type="entry name" value="DNA_Rcmb_RecR"/>
</dbReference>
<keyword evidence="4" id="KW-0862">Zinc</keyword>
<comment type="caution">
    <text evidence="10">The sequence shown here is derived from an EMBL/GenBank/DDBJ whole genome shotgun (WGS) entry which is preliminary data.</text>
</comment>
<keyword evidence="5" id="KW-0689">Ribosomal protein</keyword>
<dbReference type="PANTHER" id="PTHR30446:SF0">
    <property type="entry name" value="RECOMBINATION PROTEIN RECR"/>
    <property type="match status" value="1"/>
</dbReference>
<dbReference type="NCBIfam" id="TIGR00061">
    <property type="entry name" value="L21"/>
    <property type="match status" value="1"/>
</dbReference>
<keyword evidence="3" id="KW-0863">Zinc-finger</keyword>
<dbReference type="AlphaFoldDB" id="X1PMX1"/>
<evidence type="ECO:0000256" key="2">
    <source>
        <dbReference type="ARBA" id="ARBA00022763"/>
    </source>
</evidence>
<dbReference type="InterPro" id="IPR006171">
    <property type="entry name" value="TOPRIM_dom"/>
</dbReference>
<dbReference type="InterPro" id="IPR028909">
    <property type="entry name" value="bL21-like"/>
</dbReference>
<dbReference type="GO" id="GO:0006281">
    <property type="term" value="P:DNA repair"/>
    <property type="evidence" value="ECO:0007669"/>
    <property type="project" value="UniProtKB-KW"/>
</dbReference>
<dbReference type="GO" id="GO:1990904">
    <property type="term" value="C:ribonucleoprotein complex"/>
    <property type="evidence" value="ECO:0007669"/>
    <property type="project" value="UniProtKB-KW"/>
</dbReference>
<dbReference type="EMBL" id="BARV01026392">
    <property type="protein sequence ID" value="GAI40400.1"/>
    <property type="molecule type" value="Genomic_DNA"/>
</dbReference>
<evidence type="ECO:0000256" key="3">
    <source>
        <dbReference type="ARBA" id="ARBA00022771"/>
    </source>
</evidence>
<dbReference type="PANTHER" id="PTHR30446">
    <property type="entry name" value="RECOMBINATION PROTEIN RECR"/>
    <property type="match status" value="1"/>
</dbReference>
<organism evidence="10">
    <name type="scientific">marine sediment metagenome</name>
    <dbReference type="NCBI Taxonomy" id="412755"/>
    <lineage>
        <taxon>unclassified sequences</taxon>
        <taxon>metagenomes</taxon>
        <taxon>ecological metagenomes</taxon>
    </lineage>
</organism>
<name>X1PMX1_9ZZZZ</name>
<evidence type="ECO:0000256" key="4">
    <source>
        <dbReference type="ARBA" id="ARBA00022833"/>
    </source>
</evidence>
<keyword evidence="1" id="KW-0479">Metal-binding</keyword>
<dbReference type="Gene3D" id="3.40.1360.10">
    <property type="match status" value="1"/>
</dbReference>
<dbReference type="Gene3D" id="1.10.8.420">
    <property type="entry name" value="RecR Domain 1"/>
    <property type="match status" value="1"/>
</dbReference>
<sequence length="171" mass="19607">MYSKTIQKLIDLFSKFPTVGPRTAARFVFYLIKTPKEEIEKLIKSIEELKDKIKLCPLCFRSFEGEKELCPICSDPKRDKTIICIVEKEVDLESIEKTKKYNGLYFVLGGIISGFEKEGKEITFSDVLLLEKRNKLEIGNPKVKGAKVVGKILKQGKGKKIIVFKYKPKTR</sequence>
<feature type="non-terminal residue" evidence="10">
    <location>
        <position position="171"/>
    </location>
</feature>
<dbReference type="GO" id="GO:0005737">
    <property type="term" value="C:cytoplasm"/>
    <property type="evidence" value="ECO:0007669"/>
    <property type="project" value="UniProtKB-ARBA"/>
</dbReference>
<dbReference type="GO" id="GO:0003735">
    <property type="term" value="F:structural constituent of ribosome"/>
    <property type="evidence" value="ECO:0007669"/>
    <property type="project" value="InterPro"/>
</dbReference>
<evidence type="ECO:0000256" key="5">
    <source>
        <dbReference type="ARBA" id="ARBA00022980"/>
    </source>
</evidence>
<dbReference type="HAMAP" id="MF_00017">
    <property type="entry name" value="RecR"/>
    <property type="match status" value="1"/>
</dbReference>
<evidence type="ECO:0000256" key="8">
    <source>
        <dbReference type="ARBA" id="ARBA00023274"/>
    </source>
</evidence>
<dbReference type="Pfam" id="PF21176">
    <property type="entry name" value="RecR_HhH"/>
    <property type="match status" value="1"/>
</dbReference>
<dbReference type="GO" id="GO:0003723">
    <property type="term" value="F:RNA binding"/>
    <property type="evidence" value="ECO:0007669"/>
    <property type="project" value="InterPro"/>
</dbReference>
<dbReference type="GO" id="GO:0008270">
    <property type="term" value="F:zinc ion binding"/>
    <property type="evidence" value="ECO:0007669"/>
    <property type="project" value="UniProtKB-KW"/>
</dbReference>
<dbReference type="PROSITE" id="PS50880">
    <property type="entry name" value="TOPRIM"/>
    <property type="match status" value="1"/>
</dbReference>
<proteinExistence type="inferred from homology"/>
<dbReference type="SUPFAM" id="SSF141091">
    <property type="entry name" value="L21p-like"/>
    <property type="match status" value="1"/>
</dbReference>
<reference evidence="10" key="1">
    <citation type="journal article" date="2014" name="Front. Microbiol.">
        <title>High frequency of phylogenetically diverse reductive dehalogenase-homologous genes in deep subseafloor sedimentary metagenomes.</title>
        <authorList>
            <person name="Kawai M."/>
            <person name="Futagami T."/>
            <person name="Toyoda A."/>
            <person name="Takaki Y."/>
            <person name="Nishi S."/>
            <person name="Hori S."/>
            <person name="Arai W."/>
            <person name="Tsubouchi T."/>
            <person name="Morono Y."/>
            <person name="Uchiyama I."/>
            <person name="Ito T."/>
            <person name="Fujiyama A."/>
            <person name="Inagaki F."/>
            <person name="Takami H."/>
        </authorList>
    </citation>
    <scope>NUCLEOTIDE SEQUENCE</scope>
    <source>
        <strain evidence="10">Expedition CK06-06</strain>
    </source>
</reference>
<accession>X1PMX1</accession>
<evidence type="ECO:0000313" key="10">
    <source>
        <dbReference type="EMBL" id="GAI40400.1"/>
    </source>
</evidence>
<dbReference type="InterPro" id="IPR023627">
    <property type="entry name" value="Rcmb_RecR"/>
</dbReference>